<keyword evidence="3" id="KW-0378">Hydrolase</keyword>
<dbReference type="AlphaFoldDB" id="A0A5B7CCA0"/>
<dbReference type="Gene3D" id="3.40.50.1110">
    <property type="entry name" value="SGNH hydrolase"/>
    <property type="match status" value="1"/>
</dbReference>
<dbReference type="CDD" id="cd01837">
    <property type="entry name" value="SGNH_plant_lipase_like"/>
    <property type="match status" value="1"/>
</dbReference>
<reference evidence="6" key="1">
    <citation type="submission" date="2019-08" db="EMBL/GenBank/DDBJ databases">
        <title>Reference gene set and small RNA set construction with multiple tissues from Davidia involucrata Baill.</title>
        <authorList>
            <person name="Yang H."/>
            <person name="Zhou C."/>
            <person name="Li G."/>
            <person name="Wang J."/>
            <person name="Gao P."/>
            <person name="Wang M."/>
            <person name="Wang R."/>
            <person name="Zhao Y."/>
        </authorList>
    </citation>
    <scope>NUCLEOTIDE SEQUENCE</scope>
    <source>
        <tissue evidence="6">Mixed with DoveR01_LX</tissue>
    </source>
</reference>
<feature type="chain" id="PRO_5022881283" description="GDSL esterase/lipase" evidence="5">
    <location>
        <begin position="17"/>
        <end position="376"/>
    </location>
</feature>
<evidence type="ECO:0008006" key="7">
    <source>
        <dbReference type="Google" id="ProtNLM"/>
    </source>
</evidence>
<evidence type="ECO:0000256" key="1">
    <source>
        <dbReference type="ARBA" id="ARBA00008668"/>
    </source>
</evidence>
<accession>A0A5B7CCA0</accession>
<organism evidence="6">
    <name type="scientific">Davidia involucrata</name>
    <name type="common">Dove tree</name>
    <dbReference type="NCBI Taxonomy" id="16924"/>
    <lineage>
        <taxon>Eukaryota</taxon>
        <taxon>Viridiplantae</taxon>
        <taxon>Streptophyta</taxon>
        <taxon>Embryophyta</taxon>
        <taxon>Tracheophyta</taxon>
        <taxon>Spermatophyta</taxon>
        <taxon>Magnoliopsida</taxon>
        <taxon>eudicotyledons</taxon>
        <taxon>Gunneridae</taxon>
        <taxon>Pentapetalae</taxon>
        <taxon>asterids</taxon>
        <taxon>Cornales</taxon>
        <taxon>Nyssaceae</taxon>
        <taxon>Davidia</taxon>
    </lineage>
</organism>
<dbReference type="PANTHER" id="PTHR22835:SF659">
    <property type="entry name" value="GDSL LIPASE_ACYLHYDROLASE, PUTATIVE (AFU_ORTHOLOGUE AFUA_2G00510)-RELATED"/>
    <property type="match status" value="1"/>
</dbReference>
<evidence type="ECO:0000313" key="6">
    <source>
        <dbReference type="EMBL" id="MPA78515.1"/>
    </source>
</evidence>
<dbReference type="Pfam" id="PF00657">
    <property type="entry name" value="Lipase_GDSL"/>
    <property type="match status" value="1"/>
</dbReference>
<dbReference type="SUPFAM" id="SSF52266">
    <property type="entry name" value="SGNH hydrolase"/>
    <property type="match status" value="1"/>
</dbReference>
<sequence length="376" mass="41014">MRILFLLAFCFIRTLSSTPRGYESIFSFGDSLADTGNFLLSGALTFPVIGQLPYGETFFGRPTGRCSNGRLMIDFIAEAYGFPYLPPYLALAKGQKFQHGANFAVAGATALDAKFFYDRKIGSILWTNDSLSVQLGWFKKLKSTFCTTKQDCDNYFKKSLFLVGEIGGNDYNYAFFVGGSIKKVKAVVPLVVEAITAATGMLIEEGAVELVVPGNFPIGCSAVYLTLFQSPNKTAYDQNGCLKAYNAFSKYHNSQLKLALQKLRHKYPHANIIYADYYGAAKPSIHTPIHHGFFNGVLTACCGGGGPYNFNNSARCGHIGSKACKDPSTYSNWDGIHLTEAGYRYIAMGLINGPFTSPPLTFSPLSNISKIGISTP</sequence>
<name>A0A5B7CCA0_DAVIN</name>
<comment type="similarity">
    <text evidence="1">Belongs to the 'GDSL' lipolytic enzyme family.</text>
</comment>
<keyword evidence="2 5" id="KW-0732">Signal</keyword>
<protein>
    <recommendedName>
        <fullName evidence="7">GDSL esterase/lipase</fullName>
    </recommendedName>
</protein>
<evidence type="ECO:0000256" key="2">
    <source>
        <dbReference type="ARBA" id="ARBA00022729"/>
    </source>
</evidence>
<evidence type="ECO:0000256" key="3">
    <source>
        <dbReference type="ARBA" id="ARBA00022801"/>
    </source>
</evidence>
<dbReference type="InterPro" id="IPR001087">
    <property type="entry name" value="GDSL"/>
</dbReference>
<feature type="signal peptide" evidence="5">
    <location>
        <begin position="1"/>
        <end position="16"/>
    </location>
</feature>
<dbReference type="EMBL" id="GHES01047956">
    <property type="protein sequence ID" value="MPA78515.1"/>
    <property type="molecule type" value="Transcribed_RNA"/>
</dbReference>
<evidence type="ECO:0000256" key="4">
    <source>
        <dbReference type="ARBA" id="ARBA00023180"/>
    </source>
</evidence>
<proteinExistence type="inferred from homology"/>
<dbReference type="PANTHER" id="PTHR22835">
    <property type="entry name" value="ZINC FINGER FYVE DOMAIN CONTAINING PROTEIN"/>
    <property type="match status" value="1"/>
</dbReference>
<dbReference type="InterPro" id="IPR035669">
    <property type="entry name" value="SGNH_plant_lipase-like"/>
</dbReference>
<gene>
    <name evidence="6" type="ORF">Din_047956</name>
</gene>
<dbReference type="InterPro" id="IPR036514">
    <property type="entry name" value="SGNH_hydro_sf"/>
</dbReference>
<dbReference type="GO" id="GO:0016788">
    <property type="term" value="F:hydrolase activity, acting on ester bonds"/>
    <property type="evidence" value="ECO:0007669"/>
    <property type="project" value="InterPro"/>
</dbReference>
<evidence type="ECO:0000256" key="5">
    <source>
        <dbReference type="SAM" id="SignalP"/>
    </source>
</evidence>
<keyword evidence="4" id="KW-0325">Glycoprotein</keyword>